<gene>
    <name evidence="1" type="ORF">BIFCAT_00931</name>
</gene>
<protein>
    <submittedName>
        <fullName evidence="1">Uncharacterized protein</fullName>
    </submittedName>
</protein>
<name>B6XV25_9BIFI</name>
<dbReference type="Proteomes" id="UP000003882">
    <property type="component" value="Unassembled WGS sequence"/>
</dbReference>
<reference evidence="1 2" key="2">
    <citation type="submission" date="2008-10" db="EMBL/GenBank/DDBJ databases">
        <authorList>
            <person name="Fulton L."/>
            <person name="Clifton S."/>
            <person name="Fulton B."/>
            <person name="Xu J."/>
            <person name="Minx P."/>
            <person name="Pepin K.H."/>
            <person name="Johnson M."/>
            <person name="Bhonagiri V."/>
            <person name="Nash W.E."/>
            <person name="Mardis E.R."/>
            <person name="Wilson R.K."/>
        </authorList>
    </citation>
    <scope>NUCLEOTIDE SEQUENCE [LARGE SCALE GENOMIC DNA]</scope>
    <source>
        <strain evidence="1 2">DSM 16992</strain>
    </source>
</reference>
<sequence>MIHIFDRNGGDVIVSTAVVSVRESEDDAVEYGEMDWERKESCTSYISMGRSLPGNRTGVCSPAWGGLRANAQNIRVRC</sequence>
<comment type="caution">
    <text evidence="1">The sequence shown here is derived from an EMBL/GenBank/DDBJ whole genome shotgun (WGS) entry which is preliminary data.</text>
</comment>
<evidence type="ECO:0000313" key="1">
    <source>
        <dbReference type="EMBL" id="EEB21961.1"/>
    </source>
</evidence>
<evidence type="ECO:0000313" key="2">
    <source>
        <dbReference type="Proteomes" id="UP000003882"/>
    </source>
</evidence>
<accession>B6XV25</accession>
<dbReference type="AlphaFoldDB" id="B6XV25"/>
<reference evidence="1 2" key="1">
    <citation type="submission" date="2008-10" db="EMBL/GenBank/DDBJ databases">
        <title>Draft genome sequence of Bifidobacterium catenulatum (DSM 16992).</title>
        <authorList>
            <person name="Sudarsanam P."/>
            <person name="Ley R."/>
            <person name="Guruge J."/>
            <person name="Turnbaugh P.J."/>
            <person name="Mahowald M."/>
            <person name="Liep D."/>
            <person name="Gordon J."/>
        </authorList>
    </citation>
    <scope>NUCLEOTIDE SEQUENCE [LARGE SCALE GENOMIC DNA]</scope>
    <source>
        <strain evidence="1 2">DSM 16992</strain>
    </source>
</reference>
<dbReference type="EMBL" id="ABXY01000011">
    <property type="protein sequence ID" value="EEB21961.1"/>
    <property type="molecule type" value="Genomic_DNA"/>
</dbReference>
<organism evidence="1 2">
    <name type="scientific">Bifidobacterium catenulatum DSM 16992 = JCM 1194 = LMG 11043</name>
    <dbReference type="NCBI Taxonomy" id="566552"/>
    <lineage>
        <taxon>Bacteria</taxon>
        <taxon>Bacillati</taxon>
        <taxon>Actinomycetota</taxon>
        <taxon>Actinomycetes</taxon>
        <taxon>Bifidobacteriales</taxon>
        <taxon>Bifidobacteriaceae</taxon>
        <taxon>Bifidobacterium</taxon>
    </lineage>
</organism>
<proteinExistence type="predicted"/>